<reference evidence="2" key="1">
    <citation type="submission" date="2019-12" db="EMBL/GenBank/DDBJ databases">
        <title>An insight into the sialome of adult female Ixodes ricinus ticks feeding for 6 days.</title>
        <authorList>
            <person name="Perner J."/>
            <person name="Ribeiro J.M.C."/>
        </authorList>
    </citation>
    <scope>NUCLEOTIDE SEQUENCE</scope>
    <source>
        <strain evidence="2">Semi-engorged</strain>
        <tissue evidence="2">Salivary glands</tissue>
    </source>
</reference>
<feature type="chain" id="PRO_5025372795" evidence="1">
    <location>
        <begin position="24"/>
        <end position="79"/>
    </location>
</feature>
<protein>
    <submittedName>
        <fullName evidence="2">Putative secreted protein</fullName>
    </submittedName>
</protein>
<dbReference type="EMBL" id="GIFC01002066">
    <property type="protein sequence ID" value="MXU84149.1"/>
    <property type="molecule type" value="Transcribed_RNA"/>
</dbReference>
<dbReference type="InterPro" id="IPR001646">
    <property type="entry name" value="5peptide_repeat"/>
</dbReference>
<accession>A0A6B0TVN8</accession>
<organism evidence="2">
    <name type="scientific">Ixodes ricinus</name>
    <name type="common">Common tick</name>
    <name type="synonym">Acarus ricinus</name>
    <dbReference type="NCBI Taxonomy" id="34613"/>
    <lineage>
        <taxon>Eukaryota</taxon>
        <taxon>Metazoa</taxon>
        <taxon>Ecdysozoa</taxon>
        <taxon>Arthropoda</taxon>
        <taxon>Chelicerata</taxon>
        <taxon>Arachnida</taxon>
        <taxon>Acari</taxon>
        <taxon>Parasitiformes</taxon>
        <taxon>Ixodida</taxon>
        <taxon>Ixodoidea</taxon>
        <taxon>Ixodidae</taxon>
        <taxon>Ixodinae</taxon>
        <taxon>Ixodes</taxon>
    </lineage>
</organism>
<dbReference type="SUPFAM" id="SSF141571">
    <property type="entry name" value="Pentapeptide repeat-like"/>
    <property type="match status" value="1"/>
</dbReference>
<keyword evidence="1" id="KW-0732">Signal</keyword>
<evidence type="ECO:0000313" key="2">
    <source>
        <dbReference type="EMBL" id="MXU84149.1"/>
    </source>
</evidence>
<dbReference type="Pfam" id="PF00805">
    <property type="entry name" value="Pentapeptide"/>
    <property type="match status" value="1"/>
</dbReference>
<feature type="signal peptide" evidence="1">
    <location>
        <begin position="1"/>
        <end position="23"/>
    </location>
</feature>
<evidence type="ECO:0000256" key="1">
    <source>
        <dbReference type="SAM" id="SignalP"/>
    </source>
</evidence>
<proteinExistence type="predicted"/>
<dbReference type="Gene3D" id="2.160.20.80">
    <property type="entry name" value="E3 ubiquitin-protein ligase SopA"/>
    <property type="match status" value="1"/>
</dbReference>
<name>A0A6B0TVN8_IXORI</name>
<dbReference type="AlphaFoldDB" id="A0A6B0TVN8"/>
<sequence>MCSSVAVLFWRCAVLSRAVFTRAVLTQCCFDACRFDRAVLSRAVSSRAVLSRSRFSHVCTLNMSANIFFIRPVCKTVEQ</sequence>